<feature type="region of interest" description="Disordered" evidence="1">
    <location>
        <begin position="1"/>
        <end position="116"/>
    </location>
</feature>
<reference evidence="3" key="1">
    <citation type="journal article" date="2009" name="Genome Res.">
        <title>Comparative genomic analyses of the human fungal pathogens Coccidioides and their relatives.</title>
        <authorList>
            <person name="Sharpton T.J."/>
            <person name="Stajich J.E."/>
            <person name="Rounsley S.D."/>
            <person name="Gardner M.J."/>
            <person name="Wortman J.R."/>
            <person name="Jordar V.S."/>
            <person name="Maiti R."/>
            <person name="Kodira C.D."/>
            <person name="Neafsey D.E."/>
            <person name="Zeng Q."/>
            <person name="Hung C.-Y."/>
            <person name="McMahan C."/>
            <person name="Muszewska A."/>
            <person name="Grynberg M."/>
            <person name="Mandel M.A."/>
            <person name="Kellner E.M."/>
            <person name="Barker B.M."/>
            <person name="Galgiani J.N."/>
            <person name="Orbach M.J."/>
            <person name="Kirkland T.N."/>
            <person name="Cole G.T."/>
            <person name="Henn M.R."/>
            <person name="Birren B.W."/>
            <person name="Taylor J.W."/>
        </authorList>
    </citation>
    <scope>NUCLEOTIDE SEQUENCE [LARGE SCALE GENOMIC DNA]</scope>
    <source>
        <strain evidence="3">UAMH 1704</strain>
    </source>
</reference>
<gene>
    <name evidence="2" type="ORF">UREG_02056</name>
</gene>
<dbReference type="HOGENOM" id="CLU_051903_0_0_1"/>
<feature type="compositionally biased region" description="Basic and acidic residues" evidence="1">
    <location>
        <begin position="231"/>
        <end position="245"/>
    </location>
</feature>
<accession>C4JK99</accession>
<dbReference type="eggNOG" id="ENOG502S7KB">
    <property type="taxonomic scope" value="Eukaryota"/>
</dbReference>
<dbReference type="OMA" id="YPPSWAG"/>
<evidence type="ECO:0000313" key="2">
    <source>
        <dbReference type="EMBL" id="EEP77207.1"/>
    </source>
</evidence>
<protein>
    <submittedName>
        <fullName evidence="2">Uncharacterized protein</fullName>
    </submittedName>
</protein>
<dbReference type="EMBL" id="CH476615">
    <property type="protein sequence ID" value="EEP77207.1"/>
    <property type="molecule type" value="Genomic_DNA"/>
</dbReference>
<feature type="compositionally biased region" description="Basic and acidic residues" evidence="1">
    <location>
        <begin position="97"/>
        <end position="106"/>
    </location>
</feature>
<feature type="compositionally biased region" description="Polar residues" evidence="1">
    <location>
        <begin position="24"/>
        <end position="46"/>
    </location>
</feature>
<dbReference type="AlphaFoldDB" id="C4JK99"/>
<sequence>MVRTASPDVPDDGHGDNIPVSPGISESATSASETLYTPSVSESQRSTQKDLDECDSASETDVLLVSPPPEYEDVVPGTGNATVDVKSDRGSFPQPGDGHRDAEAGGRRARRRGWCGKRRDRDRQRCQMTKWKLFVGIVKFCLLIGLYPRNRAEENDSPPREIEIHKKSGAIWGEYPLYDLLALTTSSGSIAVTIIPQPADPRAPSKPARVFLRSRSGSISVKFQLPAPGSRDADTHAHDKPPALHPRPYEVEIATHSGSIAASIAFSTSVKLSSTSGAIDAHLTPLVFPGAAFLDTHSDNISITTVTRSGSANVVLNDPLIYPRLAPSGRQTRAQHRGPGAIAVHEARGSGSLRVRYPPSWAGRVHAASIRANRVSLGGKGVRVVGRGSRAVDGVKEPDAELPRQKQWWGSRGDMHVDLRARTGAVMFRVGDD</sequence>
<name>C4JK99_UNCRE</name>
<evidence type="ECO:0000313" key="3">
    <source>
        <dbReference type="Proteomes" id="UP000002058"/>
    </source>
</evidence>
<proteinExistence type="predicted"/>
<organism evidence="2 3">
    <name type="scientific">Uncinocarpus reesii (strain UAMH 1704)</name>
    <dbReference type="NCBI Taxonomy" id="336963"/>
    <lineage>
        <taxon>Eukaryota</taxon>
        <taxon>Fungi</taxon>
        <taxon>Dikarya</taxon>
        <taxon>Ascomycota</taxon>
        <taxon>Pezizomycotina</taxon>
        <taxon>Eurotiomycetes</taxon>
        <taxon>Eurotiomycetidae</taxon>
        <taxon>Onygenales</taxon>
        <taxon>Onygenaceae</taxon>
        <taxon>Uncinocarpus</taxon>
    </lineage>
</organism>
<dbReference type="RefSeq" id="XP_002542540.1">
    <property type="nucleotide sequence ID" value="XM_002542494.1"/>
</dbReference>
<feature type="compositionally biased region" description="Basic residues" evidence="1">
    <location>
        <begin position="107"/>
        <end position="116"/>
    </location>
</feature>
<dbReference type="STRING" id="336963.C4JK99"/>
<keyword evidence="3" id="KW-1185">Reference proteome</keyword>
<feature type="region of interest" description="Disordered" evidence="1">
    <location>
        <begin position="223"/>
        <end position="245"/>
    </location>
</feature>
<dbReference type="Proteomes" id="UP000002058">
    <property type="component" value="Unassembled WGS sequence"/>
</dbReference>
<dbReference type="VEuPathDB" id="FungiDB:UREG_02056"/>
<dbReference type="GeneID" id="8440493"/>
<evidence type="ECO:0000256" key="1">
    <source>
        <dbReference type="SAM" id="MobiDB-lite"/>
    </source>
</evidence>
<dbReference type="KEGG" id="ure:UREG_02056"/>
<dbReference type="InParanoid" id="C4JK99"/>
<dbReference type="OrthoDB" id="3539644at2759"/>